<dbReference type="OrthoDB" id="5327581at2"/>
<sequence>MKQVDDQLSHEIVEFYEKLSSWEASVVRGKGHSLAQIHTVEILGAHGTMRMKELAEKLGITTGTLTVQINKMVNLGLVERMAHEQDKRSILVQLTTKGYEVYHEHDQLHHQLTHQITEAFSDIERSQLLTFFQRINQGF</sequence>
<organism evidence="7 8">
    <name type="scientific">Shewanella colwelliana</name>
    <name type="common">Alteromonas colwelliana</name>
    <dbReference type="NCBI Taxonomy" id="23"/>
    <lineage>
        <taxon>Bacteria</taxon>
        <taxon>Pseudomonadati</taxon>
        <taxon>Pseudomonadota</taxon>
        <taxon>Gammaproteobacteria</taxon>
        <taxon>Alteromonadales</taxon>
        <taxon>Shewanellaceae</taxon>
        <taxon>Shewanella</taxon>
    </lineage>
</organism>
<keyword evidence="2" id="KW-0238">DNA-binding</keyword>
<evidence type="ECO:0000313" key="6">
    <source>
        <dbReference type="EMBL" id="OEG72254.1"/>
    </source>
</evidence>
<evidence type="ECO:0000313" key="8">
    <source>
        <dbReference type="Proteomes" id="UP000095230"/>
    </source>
</evidence>
<dbReference type="InterPro" id="IPR000835">
    <property type="entry name" value="HTH_MarR-typ"/>
</dbReference>
<dbReference type="Proteomes" id="UP000095230">
    <property type="component" value="Unassembled WGS sequence"/>
</dbReference>
<dbReference type="RefSeq" id="WP_069669928.1">
    <property type="nucleotide sequence ID" value="NZ_BPEU01000021.1"/>
</dbReference>
<dbReference type="STRING" id="23.BEL05_04520"/>
<dbReference type="EMBL" id="MCBT01000001">
    <property type="protein sequence ID" value="OEG75751.1"/>
    <property type="molecule type" value="Genomic_DNA"/>
</dbReference>
<dbReference type="GO" id="GO:0003700">
    <property type="term" value="F:DNA-binding transcription factor activity"/>
    <property type="evidence" value="ECO:0007669"/>
    <property type="project" value="InterPro"/>
</dbReference>
<dbReference type="PANTHER" id="PTHR42756">
    <property type="entry name" value="TRANSCRIPTIONAL REGULATOR, MARR"/>
    <property type="match status" value="1"/>
</dbReference>
<dbReference type="Proteomes" id="UP000773469">
    <property type="component" value="Unassembled WGS sequence"/>
</dbReference>
<name>A0A1E5IYU8_SHECO</name>
<dbReference type="EMBL" id="BPEU01000021">
    <property type="protein sequence ID" value="GIU43313.1"/>
    <property type="molecule type" value="Genomic_DNA"/>
</dbReference>
<reference evidence="7 8" key="1">
    <citation type="submission" date="2016-07" db="EMBL/GenBank/DDBJ databases">
        <title>Whole-genome of two Shewanella species isolated from a digestive organ of sea cucumber Apostichopus japonicus Selenka 1867.</title>
        <authorList>
            <person name="Hong H.-H."/>
            <person name="Choi H."/>
            <person name="Cheon S."/>
            <person name="Oh J.-S."/>
            <person name="Lee H.-G."/>
            <person name="Park C."/>
        </authorList>
    </citation>
    <scope>NUCLEOTIDE SEQUENCE [LARGE SCALE GENOMIC DNA]</scope>
    <source>
        <strain evidence="7 8">CSB03KR</strain>
    </source>
</reference>
<feature type="domain" description="HTH marR-type" evidence="4">
    <location>
        <begin position="5"/>
        <end position="137"/>
    </location>
</feature>
<keyword evidence="3" id="KW-0804">Transcription</keyword>
<dbReference type="Pfam" id="PF01047">
    <property type="entry name" value="MarR"/>
    <property type="match status" value="1"/>
</dbReference>
<dbReference type="PRINTS" id="PR00598">
    <property type="entry name" value="HTHMARR"/>
</dbReference>
<dbReference type="SMART" id="SM00347">
    <property type="entry name" value="HTH_MARR"/>
    <property type="match status" value="1"/>
</dbReference>
<keyword evidence="1" id="KW-0805">Transcription regulation</keyword>
<dbReference type="PANTHER" id="PTHR42756:SF1">
    <property type="entry name" value="TRANSCRIPTIONAL REPRESSOR OF EMRAB OPERON"/>
    <property type="match status" value="1"/>
</dbReference>
<evidence type="ECO:0000313" key="7">
    <source>
        <dbReference type="EMBL" id="OEG75751.1"/>
    </source>
</evidence>
<gene>
    <name evidence="6" type="ORF">BEL05_04520</name>
    <name evidence="7" type="ORF">BEL05_16090</name>
    <name evidence="5" type="ORF">TUM3794_28670</name>
</gene>
<keyword evidence="9" id="KW-1185">Reference proteome</keyword>
<dbReference type="PROSITE" id="PS50995">
    <property type="entry name" value="HTH_MARR_2"/>
    <property type="match status" value="1"/>
</dbReference>
<evidence type="ECO:0000256" key="3">
    <source>
        <dbReference type="ARBA" id="ARBA00023163"/>
    </source>
</evidence>
<evidence type="ECO:0000259" key="4">
    <source>
        <dbReference type="PROSITE" id="PS50995"/>
    </source>
</evidence>
<dbReference type="InterPro" id="IPR036390">
    <property type="entry name" value="WH_DNA-bd_sf"/>
</dbReference>
<evidence type="ECO:0000256" key="2">
    <source>
        <dbReference type="ARBA" id="ARBA00023125"/>
    </source>
</evidence>
<evidence type="ECO:0000313" key="9">
    <source>
        <dbReference type="Proteomes" id="UP000773469"/>
    </source>
</evidence>
<evidence type="ECO:0000256" key="1">
    <source>
        <dbReference type="ARBA" id="ARBA00023015"/>
    </source>
</evidence>
<proteinExistence type="predicted"/>
<dbReference type="AlphaFoldDB" id="A0A1E5IYU8"/>
<accession>A0A1E5IYU8</accession>
<reference evidence="5 9" key="2">
    <citation type="submission" date="2021-05" db="EMBL/GenBank/DDBJ databases">
        <title>Molecular characterization for Shewanella algae harboring chromosomal blaOXA-55-like strains isolated from clinical and environment sample.</title>
        <authorList>
            <person name="Ohama Y."/>
            <person name="Aoki K."/>
            <person name="Harada S."/>
            <person name="Moriya K."/>
            <person name="Ishii Y."/>
            <person name="Tateda K."/>
        </authorList>
    </citation>
    <scope>NUCLEOTIDE SEQUENCE [LARGE SCALE GENOMIC DNA]</scope>
    <source>
        <strain evidence="5 9">MBTL60-118</strain>
    </source>
</reference>
<dbReference type="GO" id="GO:0003677">
    <property type="term" value="F:DNA binding"/>
    <property type="evidence" value="ECO:0007669"/>
    <property type="project" value="UniProtKB-KW"/>
</dbReference>
<dbReference type="InterPro" id="IPR036388">
    <property type="entry name" value="WH-like_DNA-bd_sf"/>
</dbReference>
<dbReference type="Gene3D" id="1.10.10.10">
    <property type="entry name" value="Winged helix-like DNA-binding domain superfamily/Winged helix DNA-binding domain"/>
    <property type="match status" value="1"/>
</dbReference>
<dbReference type="SUPFAM" id="SSF46785">
    <property type="entry name" value="Winged helix' DNA-binding domain"/>
    <property type="match status" value="1"/>
</dbReference>
<protein>
    <submittedName>
        <fullName evidence="7">MarR family transcriptional regulator</fullName>
    </submittedName>
</protein>
<dbReference type="EMBL" id="MCBT01000048">
    <property type="protein sequence ID" value="OEG72254.1"/>
    <property type="molecule type" value="Genomic_DNA"/>
</dbReference>
<evidence type="ECO:0000313" key="5">
    <source>
        <dbReference type="EMBL" id="GIU43313.1"/>
    </source>
</evidence>
<comment type="caution">
    <text evidence="7">The sequence shown here is derived from an EMBL/GenBank/DDBJ whole genome shotgun (WGS) entry which is preliminary data.</text>
</comment>